<feature type="chain" id="PRO_5015130031" description="Competence protein ComEA" evidence="1">
    <location>
        <begin position="23"/>
        <end position="107"/>
    </location>
</feature>
<organism evidence="2 3">
    <name type="scientific">Pulveribacter suum</name>
    <dbReference type="NCBI Taxonomy" id="2116657"/>
    <lineage>
        <taxon>Bacteria</taxon>
        <taxon>Pseudomonadati</taxon>
        <taxon>Pseudomonadota</taxon>
        <taxon>Betaproteobacteria</taxon>
        <taxon>Burkholderiales</taxon>
        <taxon>Comamonadaceae</taxon>
        <taxon>Pulveribacter</taxon>
    </lineage>
</organism>
<evidence type="ECO:0000313" key="3">
    <source>
        <dbReference type="Proteomes" id="UP000241829"/>
    </source>
</evidence>
<dbReference type="Proteomes" id="UP000241829">
    <property type="component" value="Chromosome"/>
</dbReference>
<proteinExistence type="predicted"/>
<protein>
    <recommendedName>
        <fullName evidence="4">Competence protein ComEA</fullName>
    </recommendedName>
</protein>
<dbReference type="InterPro" id="IPR010994">
    <property type="entry name" value="RuvA_2-like"/>
</dbReference>
<gene>
    <name evidence="2" type="ORF">C7H73_10020</name>
</gene>
<evidence type="ECO:0000313" key="2">
    <source>
        <dbReference type="EMBL" id="AVP57962.1"/>
    </source>
</evidence>
<evidence type="ECO:0000256" key="1">
    <source>
        <dbReference type="SAM" id="SignalP"/>
    </source>
</evidence>
<feature type="signal peptide" evidence="1">
    <location>
        <begin position="1"/>
        <end position="22"/>
    </location>
</feature>
<keyword evidence="1" id="KW-0732">Signal</keyword>
<dbReference type="OrthoDB" id="8687931at2"/>
<dbReference type="EMBL" id="CP027792">
    <property type="protein sequence ID" value="AVP57962.1"/>
    <property type="molecule type" value="Genomic_DNA"/>
</dbReference>
<dbReference type="AlphaFoldDB" id="A0A2P1NLM0"/>
<dbReference type="Gene3D" id="1.10.150.320">
    <property type="entry name" value="Photosystem II 12 kDa extrinsic protein"/>
    <property type="match status" value="1"/>
</dbReference>
<accession>A0A2P1NLM0</accession>
<dbReference type="Pfam" id="PF12836">
    <property type="entry name" value="HHH_3"/>
    <property type="match status" value="1"/>
</dbReference>
<name>A0A2P1NLM0_9BURK</name>
<keyword evidence="3" id="KW-1185">Reference proteome</keyword>
<sequence>MRTFLASLLAAVCLACALPAAAQPATAAIEANQATEAQLDGINGLGPATTRRILAARDQQPFADWRDLIARVKGIGPASAERLSHQGLRVVGQPYGAVPAPAPADSR</sequence>
<dbReference type="SUPFAM" id="SSF47781">
    <property type="entry name" value="RuvA domain 2-like"/>
    <property type="match status" value="1"/>
</dbReference>
<evidence type="ECO:0008006" key="4">
    <source>
        <dbReference type="Google" id="ProtNLM"/>
    </source>
</evidence>
<reference evidence="3" key="1">
    <citation type="submission" date="2018-03" db="EMBL/GenBank/DDBJ databases">
        <title>Genome sequencing of Melaminivora sp. strain SC2-7.</title>
        <authorList>
            <person name="Kim S.-J."/>
            <person name="Heo J."/>
            <person name="Ahn J.-H."/>
            <person name="Kwon S.-W."/>
        </authorList>
    </citation>
    <scope>NUCLEOTIDE SEQUENCE [LARGE SCALE GENOMIC DNA]</scope>
    <source>
        <strain evidence="3">SC2-7</strain>
    </source>
</reference>
<dbReference type="KEGG" id="melm:C7H73_10020"/>
<dbReference type="RefSeq" id="WP_106846515.1">
    <property type="nucleotide sequence ID" value="NZ_CP027792.1"/>
</dbReference>